<dbReference type="HOGENOM" id="CLU_3148828_0_0_9"/>
<proteinExistence type="predicted"/>
<keyword evidence="1" id="KW-0812">Transmembrane</keyword>
<dbReference type="EMBL" id="ABYO01000244">
    <property type="protein sequence ID" value="EEI85888.1"/>
    <property type="molecule type" value="Genomic_DNA"/>
</dbReference>
<evidence type="ECO:0000256" key="1">
    <source>
        <dbReference type="SAM" id="Phobius"/>
    </source>
</evidence>
<feature type="transmembrane region" description="Helical" evidence="1">
    <location>
        <begin position="12"/>
        <end position="30"/>
    </location>
</feature>
<comment type="caution">
    <text evidence="2">The sequence shown here is derived from an EMBL/GenBank/DDBJ whole genome shotgun (WGS) entry which is preliminary data.</text>
</comment>
<evidence type="ECO:0000313" key="2">
    <source>
        <dbReference type="EMBL" id="EEI85888.1"/>
    </source>
</evidence>
<sequence>MYFCNKDKQNIYYYICCISYYNNITFWLFLQELKWIYSCFRDFSKLIF</sequence>
<organism evidence="2 3">
    <name type="scientific">Anaerococcus lactolyticus ATCC 51172</name>
    <dbReference type="NCBI Taxonomy" id="525254"/>
    <lineage>
        <taxon>Bacteria</taxon>
        <taxon>Bacillati</taxon>
        <taxon>Bacillota</taxon>
        <taxon>Tissierellia</taxon>
        <taxon>Tissierellales</taxon>
        <taxon>Peptoniphilaceae</taxon>
        <taxon>Anaerococcus</taxon>
    </lineage>
</organism>
<keyword evidence="1" id="KW-1133">Transmembrane helix</keyword>
<keyword evidence="3" id="KW-1185">Reference proteome</keyword>
<evidence type="ECO:0000313" key="3">
    <source>
        <dbReference type="Proteomes" id="UP000005984"/>
    </source>
</evidence>
<keyword evidence="1" id="KW-0472">Membrane</keyword>
<dbReference type="AlphaFoldDB" id="C2BGP2"/>
<protein>
    <submittedName>
        <fullName evidence="2">Uncharacterized protein</fullName>
    </submittedName>
</protein>
<dbReference type="Proteomes" id="UP000005984">
    <property type="component" value="Unassembled WGS sequence"/>
</dbReference>
<name>C2BGP2_9FIRM</name>
<accession>C2BGP2</accession>
<reference evidence="2 3" key="1">
    <citation type="submission" date="2008-10" db="EMBL/GenBank/DDBJ databases">
        <authorList>
            <person name="Qin X."/>
            <person name="Bachman B."/>
            <person name="Battles P."/>
            <person name="Bell A."/>
            <person name="Bess C."/>
            <person name="Bickham C."/>
            <person name="Chaboub L."/>
            <person name="Chen D."/>
            <person name="Coyle M."/>
            <person name="Deiros D.R."/>
            <person name="Dinh H."/>
            <person name="Forbes L."/>
            <person name="Fowler G."/>
            <person name="Francisco L."/>
            <person name="Fu Q."/>
            <person name="Gubbala S."/>
            <person name="Hale W."/>
            <person name="Han Y."/>
            <person name="Hemphill L."/>
            <person name="Highlander S.K."/>
            <person name="Hirani K."/>
            <person name="Hogues M."/>
            <person name="Jackson L."/>
            <person name="Jakkamsetti A."/>
            <person name="Javaid M."/>
            <person name="Jiang H."/>
            <person name="Korchina V."/>
            <person name="Kovar C."/>
            <person name="Lara F."/>
            <person name="Lee S."/>
            <person name="Mata R."/>
            <person name="Mathew T."/>
            <person name="Moen C."/>
            <person name="Morales K."/>
            <person name="Munidasa M."/>
            <person name="Nazareth L."/>
            <person name="Ngo R."/>
            <person name="Nguyen L."/>
            <person name="Okwuonu G."/>
            <person name="Ongeri F."/>
            <person name="Patil S."/>
            <person name="Petrosino J."/>
            <person name="Pham C."/>
            <person name="Pham P."/>
            <person name="Pu L.-L."/>
            <person name="Puazo M."/>
            <person name="Raj R."/>
            <person name="Reid J."/>
            <person name="Rouhana J."/>
            <person name="Saada N."/>
            <person name="Shang Y."/>
            <person name="Simmons D."/>
            <person name="Thornton R."/>
            <person name="Warren J."/>
            <person name="Weissenberger G."/>
            <person name="Zhang J."/>
            <person name="Zhang L."/>
            <person name="Zhou C."/>
            <person name="Zhu D."/>
            <person name="Muzny D."/>
            <person name="Worley K."/>
            <person name="Gibbs R."/>
        </authorList>
    </citation>
    <scope>NUCLEOTIDE SEQUENCE [LARGE SCALE GENOMIC DNA]</scope>
    <source>
        <strain evidence="2 3">ATCC 51172</strain>
    </source>
</reference>
<gene>
    <name evidence="2" type="ORF">HMPREF0072_1512</name>
</gene>